<feature type="repeat" description="PPR" evidence="2">
    <location>
        <begin position="533"/>
        <end position="567"/>
    </location>
</feature>
<dbReference type="Proteomes" id="UP000036987">
    <property type="component" value="Unassembled WGS sequence"/>
</dbReference>
<dbReference type="AlphaFoldDB" id="A0A0K9NGZ8"/>
<protein>
    <recommendedName>
        <fullName evidence="6">Pentatricopeptide repeat-containing protein</fullName>
    </recommendedName>
</protein>
<evidence type="ECO:0000313" key="5">
    <source>
        <dbReference type="Proteomes" id="UP000036987"/>
    </source>
</evidence>
<dbReference type="SUPFAM" id="SSF48452">
    <property type="entry name" value="TPR-like"/>
    <property type="match status" value="1"/>
</dbReference>
<dbReference type="Pfam" id="PF13812">
    <property type="entry name" value="PPR_3"/>
    <property type="match status" value="1"/>
</dbReference>
<dbReference type="PROSITE" id="PS51375">
    <property type="entry name" value="PPR"/>
    <property type="match status" value="4"/>
</dbReference>
<dbReference type="EMBL" id="LFYR01002228">
    <property type="protein sequence ID" value="KMZ56029.1"/>
    <property type="molecule type" value="Genomic_DNA"/>
</dbReference>
<dbReference type="InterPro" id="IPR011990">
    <property type="entry name" value="TPR-like_helical_dom_sf"/>
</dbReference>
<dbReference type="Pfam" id="PF01535">
    <property type="entry name" value="PPR"/>
    <property type="match status" value="3"/>
</dbReference>
<evidence type="ECO:0000256" key="3">
    <source>
        <dbReference type="SAM" id="MobiDB-lite"/>
    </source>
</evidence>
<dbReference type="PANTHER" id="PTHR46935:SF1">
    <property type="entry name" value="OS01G0674700 PROTEIN"/>
    <property type="match status" value="1"/>
</dbReference>
<proteinExistence type="predicted"/>
<feature type="repeat" description="PPR" evidence="2">
    <location>
        <begin position="602"/>
        <end position="636"/>
    </location>
</feature>
<feature type="repeat" description="PPR" evidence="2">
    <location>
        <begin position="706"/>
        <end position="736"/>
    </location>
</feature>
<evidence type="ECO:0000256" key="1">
    <source>
        <dbReference type="ARBA" id="ARBA00022737"/>
    </source>
</evidence>
<dbReference type="FunFam" id="1.25.40.10:FF:000363">
    <property type="entry name" value="Pentatricopeptide repeat-containing protein"/>
    <property type="match status" value="1"/>
</dbReference>
<comment type="caution">
    <text evidence="4">The sequence shown here is derived from an EMBL/GenBank/DDBJ whole genome shotgun (WGS) entry which is preliminary data.</text>
</comment>
<dbReference type="GO" id="GO:0009658">
    <property type="term" value="P:chloroplast organization"/>
    <property type="evidence" value="ECO:0000318"/>
    <property type="project" value="GO_Central"/>
</dbReference>
<dbReference type="GO" id="GO:0009507">
    <property type="term" value="C:chloroplast"/>
    <property type="evidence" value="ECO:0000318"/>
    <property type="project" value="GO_Central"/>
</dbReference>
<keyword evidence="5" id="KW-1185">Reference proteome</keyword>
<feature type="compositionally biased region" description="Low complexity" evidence="3">
    <location>
        <begin position="225"/>
        <end position="235"/>
    </location>
</feature>
<gene>
    <name evidence="4" type="ORF">ZOSMA_9G01330</name>
</gene>
<name>A0A0K9NGZ8_ZOSMR</name>
<evidence type="ECO:0000256" key="2">
    <source>
        <dbReference type="PROSITE-ProRule" id="PRU00708"/>
    </source>
</evidence>
<dbReference type="InterPro" id="IPR044645">
    <property type="entry name" value="DG1/EMB2279-like"/>
</dbReference>
<dbReference type="Pfam" id="PF13041">
    <property type="entry name" value="PPR_2"/>
    <property type="match status" value="1"/>
</dbReference>
<feature type="region of interest" description="Disordered" evidence="3">
    <location>
        <begin position="206"/>
        <end position="265"/>
    </location>
</feature>
<dbReference type="Gene3D" id="1.25.40.10">
    <property type="entry name" value="Tetratricopeptide repeat domain"/>
    <property type="match status" value="3"/>
</dbReference>
<feature type="repeat" description="PPR" evidence="2">
    <location>
        <begin position="447"/>
        <end position="481"/>
    </location>
</feature>
<dbReference type="NCBIfam" id="TIGR00756">
    <property type="entry name" value="PPR"/>
    <property type="match status" value="4"/>
</dbReference>
<dbReference type="STRING" id="29655.A0A0K9NGZ8"/>
<accession>A0A0K9NGZ8</accession>
<sequence>MESSITVGSLCFSFDLRRSMFPSPDFSRICSIRYRHEKMVSRVSVSRALLSSGDKDPVGFLERELGFKPMFNEYVKVMESVRIDRSNKPEIDGDDGHLENNFNDLVKRKYLKRDKIYMKKCSNVNVDLGKKFNSQTKGKYLKVDRVYKHADADVDNKSGDQMSRDRRFANIIGRGMKKGGESSSNISRKDKTPELRNFEHDSNFVSKDGRARTYPSVPGGITNNYQSSYKSGKYSSESKKYHSMTRKVNYEDETRNGRNSRNGRFDNIKMNSEFLERNNEDSVEASSHWKKYISADFQKNVKTQGKFIAHEENAVKEYIPKARETDGRFDGSGTRSDMFLNREVHSIDDDRFAFKTFKVSTDVRNRPRVLRMEMEERIQDLAKLLNATDVNMPEWQFTKMMHNGKIKFTDHSILRVVQILGEFGNWRRVLQVVEWLQLHERFKSYKSKYIYTAVLNALGKAKRPKEALNVFYAMRQEKCSYPDLASYHCIAVGLGQAGLMNELLDVMDIMRSPPTKKFKLGYDEKWDPRLEPDLVIYNAVLNACVQKKQWEGAFWVLQQLKQQSIAPSGTTYGLIMEVMLACGKYNLVHEFFKKIKKTSFPSTLSYKVLVNTFWREGKTDEAVLAVRDMERRGIVGSASLYYDLARCLSSAGRCQEALAQVDKVCKVAKKPLVVTYTGLIQVCLDSGSIKNAMYIFKEMRRFCMPNAVTCNIMLKSYIKHEMYEESKALFEEIVDDSPFIDSNTDLRMKVIPDKFTFNTMIDASVIFEKLDDFEKFYIQMLHHGYHFDKKRHLRMVMDAARAGKVKVLDVTWDHLVHSGRCIPPPIIKEKLRTKLKEGNYVAAVSCLYGKLIEESDRVFSTEAWLNLFRFNADSIKKDTIVGLADRILNILEENQQPPPLLQNLLMACQMFLGRYQNVESNS</sequence>
<reference evidence="5" key="1">
    <citation type="journal article" date="2016" name="Nature">
        <title>The genome of the seagrass Zostera marina reveals angiosperm adaptation to the sea.</title>
        <authorList>
            <person name="Olsen J.L."/>
            <person name="Rouze P."/>
            <person name="Verhelst B."/>
            <person name="Lin Y.-C."/>
            <person name="Bayer T."/>
            <person name="Collen J."/>
            <person name="Dattolo E."/>
            <person name="De Paoli E."/>
            <person name="Dittami S."/>
            <person name="Maumus F."/>
            <person name="Michel G."/>
            <person name="Kersting A."/>
            <person name="Lauritano C."/>
            <person name="Lohaus R."/>
            <person name="Toepel M."/>
            <person name="Tonon T."/>
            <person name="Vanneste K."/>
            <person name="Amirebrahimi M."/>
            <person name="Brakel J."/>
            <person name="Bostroem C."/>
            <person name="Chovatia M."/>
            <person name="Grimwood J."/>
            <person name="Jenkins J.W."/>
            <person name="Jueterbock A."/>
            <person name="Mraz A."/>
            <person name="Stam W.T."/>
            <person name="Tice H."/>
            <person name="Bornberg-Bauer E."/>
            <person name="Green P.J."/>
            <person name="Pearson G.A."/>
            <person name="Procaccini G."/>
            <person name="Duarte C.M."/>
            <person name="Schmutz J."/>
            <person name="Reusch T.B.H."/>
            <person name="Van de Peer Y."/>
        </authorList>
    </citation>
    <scope>NUCLEOTIDE SEQUENCE [LARGE SCALE GENOMIC DNA]</scope>
    <source>
        <strain evidence="5">cv. Finnish</strain>
    </source>
</reference>
<keyword evidence="1" id="KW-0677">Repeat</keyword>
<evidence type="ECO:0008006" key="6">
    <source>
        <dbReference type="Google" id="ProtNLM"/>
    </source>
</evidence>
<dbReference type="InterPro" id="IPR002885">
    <property type="entry name" value="PPR_rpt"/>
</dbReference>
<organism evidence="4 5">
    <name type="scientific">Zostera marina</name>
    <name type="common">Eelgrass</name>
    <dbReference type="NCBI Taxonomy" id="29655"/>
    <lineage>
        <taxon>Eukaryota</taxon>
        <taxon>Viridiplantae</taxon>
        <taxon>Streptophyta</taxon>
        <taxon>Embryophyta</taxon>
        <taxon>Tracheophyta</taxon>
        <taxon>Spermatophyta</taxon>
        <taxon>Magnoliopsida</taxon>
        <taxon>Liliopsida</taxon>
        <taxon>Zosteraceae</taxon>
        <taxon>Zostera</taxon>
    </lineage>
</organism>
<dbReference type="PANTHER" id="PTHR46935">
    <property type="entry name" value="OS01G0674700 PROTEIN"/>
    <property type="match status" value="1"/>
</dbReference>
<dbReference type="OrthoDB" id="1909155at2759"/>
<evidence type="ECO:0000313" key="4">
    <source>
        <dbReference type="EMBL" id="KMZ56029.1"/>
    </source>
</evidence>